<evidence type="ECO:0000313" key="2">
    <source>
        <dbReference type="Proteomes" id="UP001500795"/>
    </source>
</evidence>
<reference evidence="2" key="1">
    <citation type="journal article" date="2019" name="Int. J. Syst. Evol. Microbiol.">
        <title>The Global Catalogue of Microorganisms (GCM) 10K type strain sequencing project: providing services to taxonomists for standard genome sequencing and annotation.</title>
        <authorList>
            <consortium name="The Broad Institute Genomics Platform"/>
            <consortium name="The Broad Institute Genome Sequencing Center for Infectious Disease"/>
            <person name="Wu L."/>
            <person name="Ma J."/>
        </authorList>
    </citation>
    <scope>NUCLEOTIDE SEQUENCE [LARGE SCALE GENOMIC DNA]</scope>
    <source>
        <strain evidence="2">JCM 17110</strain>
    </source>
</reference>
<proteinExistence type="predicted"/>
<evidence type="ECO:0000313" key="1">
    <source>
        <dbReference type="EMBL" id="GAA3535043.1"/>
    </source>
</evidence>
<dbReference type="InterPro" id="IPR036163">
    <property type="entry name" value="HMA_dom_sf"/>
</dbReference>
<accession>A0ABP6VHL7</accession>
<dbReference type="InterPro" id="IPR006121">
    <property type="entry name" value="HMA_dom"/>
</dbReference>
<dbReference type="CDD" id="cd00371">
    <property type="entry name" value="HMA"/>
    <property type="match status" value="1"/>
</dbReference>
<sequence>MLWHTAGAAPLEYRLGVDGPACPFCAYGIEKSLSKQEGVKRVETDIQAGQRVQRRQKGLGDLGLFGRYTIFQQDQPGRTFRLAPFAGIEAPTGEDEAGDALRRLPPPCSWVAAPGISSVAWC</sequence>
<comment type="caution">
    <text evidence="1">The sequence shown here is derived from an EMBL/GenBank/DDBJ whole genome shotgun (WGS) entry which is preliminary data.</text>
</comment>
<organism evidence="1 2">
    <name type="scientific">Zobellella aerophila</name>
    <dbReference type="NCBI Taxonomy" id="870480"/>
    <lineage>
        <taxon>Bacteria</taxon>
        <taxon>Pseudomonadati</taxon>
        <taxon>Pseudomonadota</taxon>
        <taxon>Gammaproteobacteria</taxon>
        <taxon>Aeromonadales</taxon>
        <taxon>Aeromonadaceae</taxon>
        <taxon>Zobellella</taxon>
    </lineage>
</organism>
<keyword evidence="2" id="KW-1185">Reference proteome</keyword>
<protein>
    <recommendedName>
        <fullName evidence="3">HMA domain-containing protein</fullName>
    </recommendedName>
</protein>
<dbReference type="RefSeq" id="WP_344956065.1">
    <property type="nucleotide sequence ID" value="NZ_BAABCX010000001.1"/>
</dbReference>
<evidence type="ECO:0008006" key="3">
    <source>
        <dbReference type="Google" id="ProtNLM"/>
    </source>
</evidence>
<dbReference type="EMBL" id="BAABCX010000001">
    <property type="protein sequence ID" value="GAA3535043.1"/>
    <property type="molecule type" value="Genomic_DNA"/>
</dbReference>
<gene>
    <name evidence="1" type="ORF">GCM10022394_13270</name>
</gene>
<name>A0ABP6VHL7_9GAMM</name>
<dbReference type="SUPFAM" id="SSF55008">
    <property type="entry name" value="HMA, heavy metal-associated domain"/>
    <property type="match status" value="1"/>
</dbReference>
<dbReference type="Proteomes" id="UP001500795">
    <property type="component" value="Unassembled WGS sequence"/>
</dbReference>